<protein>
    <submittedName>
        <fullName evidence="7">Major facilitator superfamily domain, general substrate transporter</fullName>
    </submittedName>
</protein>
<comment type="caution">
    <text evidence="7">The sequence shown here is derived from an EMBL/GenBank/DDBJ whole genome shotgun (WGS) entry which is preliminary data.</text>
</comment>
<feature type="region of interest" description="Disordered" evidence="5">
    <location>
        <begin position="192"/>
        <end position="232"/>
    </location>
</feature>
<dbReference type="PANTHER" id="PTHR23502">
    <property type="entry name" value="MAJOR FACILITATOR SUPERFAMILY"/>
    <property type="match status" value="1"/>
</dbReference>
<dbReference type="SUPFAM" id="SSF103473">
    <property type="entry name" value="MFS general substrate transporter"/>
    <property type="match status" value="1"/>
</dbReference>
<dbReference type="OrthoDB" id="6770063at2759"/>
<evidence type="ECO:0000256" key="3">
    <source>
        <dbReference type="ARBA" id="ARBA00022989"/>
    </source>
</evidence>
<organism evidence="7 8">
    <name type="scientific">Niveomyces insectorum RCEF 264</name>
    <dbReference type="NCBI Taxonomy" id="1081102"/>
    <lineage>
        <taxon>Eukaryota</taxon>
        <taxon>Fungi</taxon>
        <taxon>Dikarya</taxon>
        <taxon>Ascomycota</taxon>
        <taxon>Pezizomycotina</taxon>
        <taxon>Sordariomycetes</taxon>
        <taxon>Hypocreomycetidae</taxon>
        <taxon>Hypocreales</taxon>
        <taxon>Cordycipitaceae</taxon>
        <taxon>Niveomyces</taxon>
    </lineage>
</organism>
<dbReference type="PANTHER" id="PTHR23502:SF163">
    <property type="entry name" value="MAJOR FACILITATOR SUPERFAMILY (MFS) PROFILE DOMAIN-CONTAINING PROTEIN"/>
    <property type="match status" value="1"/>
</dbReference>
<feature type="transmembrane region" description="Helical" evidence="6">
    <location>
        <begin position="59"/>
        <end position="80"/>
    </location>
</feature>
<feature type="transmembrane region" description="Helical" evidence="6">
    <location>
        <begin position="245"/>
        <end position="271"/>
    </location>
</feature>
<comment type="subcellular location">
    <subcellularLocation>
        <location evidence="1">Membrane</location>
        <topology evidence="1">Multi-pass membrane protein</topology>
    </subcellularLocation>
</comment>
<dbReference type="GO" id="GO:0016020">
    <property type="term" value="C:membrane"/>
    <property type="evidence" value="ECO:0007669"/>
    <property type="project" value="UniProtKB-SubCell"/>
</dbReference>
<evidence type="ECO:0000256" key="2">
    <source>
        <dbReference type="ARBA" id="ARBA00022692"/>
    </source>
</evidence>
<feature type="transmembrane region" description="Helical" evidence="6">
    <location>
        <begin position="291"/>
        <end position="312"/>
    </location>
</feature>
<proteinExistence type="predicted"/>
<dbReference type="InterPro" id="IPR036259">
    <property type="entry name" value="MFS_trans_sf"/>
</dbReference>
<reference evidence="7 8" key="1">
    <citation type="journal article" date="2016" name="Genome Biol. Evol.">
        <title>Divergent and convergent evolution of fungal pathogenicity.</title>
        <authorList>
            <person name="Shang Y."/>
            <person name="Xiao G."/>
            <person name="Zheng P."/>
            <person name="Cen K."/>
            <person name="Zhan S."/>
            <person name="Wang C."/>
        </authorList>
    </citation>
    <scope>NUCLEOTIDE SEQUENCE [LARGE SCALE GENOMIC DNA]</scope>
    <source>
        <strain evidence="7 8">RCEF 264</strain>
    </source>
</reference>
<dbReference type="AlphaFoldDB" id="A0A167Q9L3"/>
<evidence type="ECO:0000256" key="6">
    <source>
        <dbReference type="SAM" id="Phobius"/>
    </source>
</evidence>
<feature type="transmembrane region" description="Helical" evidence="6">
    <location>
        <begin position="385"/>
        <end position="408"/>
    </location>
</feature>
<evidence type="ECO:0000256" key="4">
    <source>
        <dbReference type="ARBA" id="ARBA00023136"/>
    </source>
</evidence>
<evidence type="ECO:0000313" key="7">
    <source>
        <dbReference type="EMBL" id="OAA57434.1"/>
    </source>
</evidence>
<keyword evidence="8" id="KW-1185">Reference proteome</keyword>
<evidence type="ECO:0000256" key="1">
    <source>
        <dbReference type="ARBA" id="ARBA00004141"/>
    </source>
</evidence>
<feature type="transmembrane region" description="Helical" evidence="6">
    <location>
        <begin position="354"/>
        <end position="373"/>
    </location>
</feature>
<dbReference type="Proteomes" id="UP000076874">
    <property type="component" value="Unassembled WGS sequence"/>
</dbReference>
<keyword evidence="3 6" id="KW-1133">Transmembrane helix</keyword>
<accession>A0A167Q9L3</accession>
<feature type="transmembrane region" description="Helical" evidence="6">
    <location>
        <begin position="448"/>
        <end position="470"/>
    </location>
</feature>
<sequence length="484" mass="50381">MADETQPLLAGGRRAGPVSAGTDTGVDVEAGLRTTTVEDDTNNDDTLDDPRAWPSAYKWGLVLLLALMAFTVTFTCISVVPVAGHIVDELDGGDSTGSSSSSSSSVLLVTIWELGEAAGPLAIAPLAETAAWGRATVLNNAVLLFALATAAAARCRGRHVGVAVGAVGEHGPGDGVLGEPAQARAAAAAAADVEGSGTVSPATTATTTNAEEEDDDGKPHAMAPDAPPPTSSGLRHIRDAVLRPAVVLADSFVLALLSLYGAVVFAFFYVMSVSLPGILEDRYGFSSAETGSAFLVFSFGAFISVLVCNRYLDPIYLYLTRTRGHLQVVRSADGSSLTAAAATTTRVGRPEFRLPLACVCALALPAVICAYGWTAEWRLPQVWLLLLLVGLMGTSMVLMMVPVAAYVVDAFGLYAASAMTGVIVSRCLCGTFLPLAVAPLVARYGYGWAFTVLAGVCLAVAPIPLVVYGYGERWRQRSVYTRDA</sequence>
<feature type="region of interest" description="Disordered" evidence="5">
    <location>
        <begin position="1"/>
        <end position="49"/>
    </location>
</feature>
<keyword evidence="2 6" id="KW-0812">Transmembrane</keyword>
<dbReference type="EMBL" id="AZHD01000014">
    <property type="protein sequence ID" value="OAA57434.1"/>
    <property type="molecule type" value="Genomic_DNA"/>
</dbReference>
<evidence type="ECO:0000313" key="8">
    <source>
        <dbReference type="Proteomes" id="UP000076874"/>
    </source>
</evidence>
<feature type="transmembrane region" description="Helical" evidence="6">
    <location>
        <begin position="420"/>
        <end position="442"/>
    </location>
</feature>
<name>A0A167Q9L3_9HYPO</name>
<dbReference type="GO" id="GO:0022857">
    <property type="term" value="F:transmembrane transporter activity"/>
    <property type="evidence" value="ECO:0007669"/>
    <property type="project" value="TreeGrafter"/>
</dbReference>
<feature type="compositionally biased region" description="Acidic residues" evidence="5">
    <location>
        <begin position="37"/>
        <end position="47"/>
    </location>
</feature>
<evidence type="ECO:0000256" key="5">
    <source>
        <dbReference type="SAM" id="MobiDB-lite"/>
    </source>
</evidence>
<dbReference type="STRING" id="1081102.A0A167Q9L3"/>
<gene>
    <name evidence="7" type="ORF">SPI_07093</name>
</gene>
<dbReference type="Gene3D" id="1.20.1250.20">
    <property type="entry name" value="MFS general substrate transporter like domains"/>
    <property type="match status" value="1"/>
</dbReference>
<keyword evidence="4 6" id="KW-0472">Membrane</keyword>